<evidence type="ECO:0000256" key="1">
    <source>
        <dbReference type="SAM" id="MobiDB-lite"/>
    </source>
</evidence>
<dbReference type="AlphaFoldDB" id="A0A087SHI6"/>
<feature type="compositionally biased region" description="Polar residues" evidence="1">
    <location>
        <begin position="46"/>
        <end position="56"/>
    </location>
</feature>
<protein>
    <submittedName>
        <fullName evidence="2">Uncharacterized protein</fullName>
    </submittedName>
</protein>
<reference evidence="2 3" key="1">
    <citation type="journal article" date="2014" name="BMC Genomics">
        <title>Oil accumulation mechanisms of the oleaginous microalga Chlorella protothecoides revealed through its genome, transcriptomes, and proteomes.</title>
        <authorList>
            <person name="Gao C."/>
            <person name="Wang Y."/>
            <person name="Shen Y."/>
            <person name="Yan D."/>
            <person name="He X."/>
            <person name="Dai J."/>
            <person name="Wu Q."/>
        </authorList>
    </citation>
    <scope>NUCLEOTIDE SEQUENCE [LARGE SCALE GENOMIC DNA]</scope>
    <source>
        <strain evidence="2 3">0710</strain>
    </source>
</reference>
<accession>A0A087SHI6</accession>
<name>A0A087SHI6_AUXPR</name>
<dbReference type="GeneID" id="23617536"/>
<organism evidence="2 3">
    <name type="scientific">Auxenochlorella protothecoides</name>
    <name type="common">Green microalga</name>
    <name type="synonym">Chlorella protothecoides</name>
    <dbReference type="NCBI Taxonomy" id="3075"/>
    <lineage>
        <taxon>Eukaryota</taxon>
        <taxon>Viridiplantae</taxon>
        <taxon>Chlorophyta</taxon>
        <taxon>core chlorophytes</taxon>
        <taxon>Trebouxiophyceae</taxon>
        <taxon>Chlorellales</taxon>
        <taxon>Chlorellaceae</taxon>
        <taxon>Auxenochlorella</taxon>
    </lineage>
</organism>
<dbReference type="KEGG" id="apro:F751_6145"/>
<keyword evidence="3" id="KW-1185">Reference proteome</keyword>
<dbReference type="RefSeq" id="XP_011398081.1">
    <property type="nucleotide sequence ID" value="XM_011399779.1"/>
</dbReference>
<feature type="compositionally biased region" description="Low complexity" evidence="1">
    <location>
        <begin position="27"/>
        <end position="39"/>
    </location>
</feature>
<gene>
    <name evidence="2" type="ORF">F751_6145</name>
</gene>
<sequence>MARGSTAFHCLCLIPTNPVCTCRNWPSAPSSRASATAGSRVKEARTSSMHNTSSSRGWPLGPPYLH</sequence>
<feature type="region of interest" description="Disordered" evidence="1">
    <location>
        <begin position="27"/>
        <end position="66"/>
    </location>
</feature>
<evidence type="ECO:0000313" key="3">
    <source>
        <dbReference type="Proteomes" id="UP000028924"/>
    </source>
</evidence>
<evidence type="ECO:0000313" key="2">
    <source>
        <dbReference type="EMBL" id="KFM25190.1"/>
    </source>
</evidence>
<proteinExistence type="predicted"/>
<dbReference type="EMBL" id="KL662112">
    <property type="protein sequence ID" value="KFM25190.1"/>
    <property type="molecule type" value="Genomic_DNA"/>
</dbReference>
<dbReference type="Proteomes" id="UP000028924">
    <property type="component" value="Unassembled WGS sequence"/>
</dbReference>